<sequence length="143" mass="15530">MRYKLLYAVFSLLLVLVACSSEDAVVNKENGKMSRVFLNIPTSEQLESVKYLFFKDGKLNNTASVSPTGGELKLPLEGAGNLYLVVNEGGKLSFSAGSGMTEEAWQDATIDLDESQKPLNFIIGKVAVKDDVAEYSAVMKRGV</sequence>
<dbReference type="PROSITE" id="PS51257">
    <property type="entry name" value="PROKAR_LIPOPROTEIN"/>
    <property type="match status" value="1"/>
</dbReference>
<dbReference type="EMBL" id="JAPZVM010000025">
    <property type="protein sequence ID" value="MCZ8373720.1"/>
    <property type="molecule type" value="Genomic_DNA"/>
</dbReference>
<reference evidence="2" key="1">
    <citation type="submission" date="2022-12" db="EMBL/GenBank/DDBJ databases">
        <title>Phocaeicola acetigenes sp. nov., isolated feces from a healthy human.</title>
        <authorList>
            <person name="Do H."/>
            <person name="Ha Y.B."/>
            <person name="Kim J.-S."/>
            <person name="Suh M.K."/>
            <person name="Kim H.S."/>
            <person name="Lee J.-S."/>
        </authorList>
    </citation>
    <scope>NUCLEOTIDE SEQUENCE</scope>
    <source>
        <strain evidence="2">KGMB11183</strain>
    </source>
</reference>
<feature type="non-terminal residue" evidence="2">
    <location>
        <position position="143"/>
    </location>
</feature>
<name>A0ABT4PKZ9_9BACT</name>
<evidence type="ECO:0000313" key="3">
    <source>
        <dbReference type="Proteomes" id="UP001141933"/>
    </source>
</evidence>
<feature type="chain" id="PRO_5045564567" evidence="1">
    <location>
        <begin position="21"/>
        <end position="143"/>
    </location>
</feature>
<keyword evidence="1" id="KW-0732">Signal</keyword>
<accession>A0ABT4PKZ9</accession>
<keyword evidence="3" id="KW-1185">Reference proteome</keyword>
<feature type="signal peptide" evidence="1">
    <location>
        <begin position="1"/>
        <end position="20"/>
    </location>
</feature>
<evidence type="ECO:0000313" key="2">
    <source>
        <dbReference type="EMBL" id="MCZ8373720.1"/>
    </source>
</evidence>
<proteinExistence type="predicted"/>
<evidence type="ECO:0000256" key="1">
    <source>
        <dbReference type="SAM" id="SignalP"/>
    </source>
</evidence>
<dbReference type="RefSeq" id="WP_269879053.1">
    <property type="nucleotide sequence ID" value="NZ_JAPZVM010000025.1"/>
</dbReference>
<organism evidence="2 3">
    <name type="scientific">Phocaeicola acetigenes</name>
    <dbReference type="NCBI Taxonomy" id="3016083"/>
    <lineage>
        <taxon>Bacteria</taxon>
        <taxon>Pseudomonadati</taxon>
        <taxon>Bacteroidota</taxon>
        <taxon>Bacteroidia</taxon>
        <taxon>Bacteroidales</taxon>
        <taxon>Bacteroidaceae</taxon>
        <taxon>Phocaeicola</taxon>
    </lineage>
</organism>
<comment type="caution">
    <text evidence="2">The sequence shown here is derived from an EMBL/GenBank/DDBJ whole genome shotgun (WGS) entry which is preliminary data.</text>
</comment>
<dbReference type="Proteomes" id="UP001141933">
    <property type="component" value="Unassembled WGS sequence"/>
</dbReference>
<protein>
    <submittedName>
        <fullName evidence="2">Uncharacterized protein</fullName>
    </submittedName>
</protein>
<gene>
    <name evidence="2" type="ORF">O6P32_13545</name>
</gene>